<evidence type="ECO:0000313" key="2">
    <source>
        <dbReference type="EMBL" id="KAL3406564.1"/>
    </source>
</evidence>
<name>A0ABD2XNZ2_9HYME</name>
<protein>
    <submittedName>
        <fullName evidence="2">Uncharacterized protein</fullName>
    </submittedName>
</protein>
<comment type="caution">
    <text evidence="2">The sequence shown here is derived from an EMBL/GenBank/DDBJ whole genome shotgun (WGS) entry which is preliminary data.</text>
</comment>
<feature type="region of interest" description="Disordered" evidence="1">
    <location>
        <begin position="1"/>
        <end position="29"/>
    </location>
</feature>
<reference evidence="2 3" key="1">
    <citation type="journal article" date="2024" name="bioRxiv">
        <title>A reference genome for Trichogramma kaykai: A tiny desert-dwelling parasitoid wasp with competing sex-ratio distorters.</title>
        <authorList>
            <person name="Culotta J."/>
            <person name="Lindsey A.R."/>
        </authorList>
    </citation>
    <scope>NUCLEOTIDE SEQUENCE [LARGE SCALE GENOMIC DNA]</scope>
    <source>
        <strain evidence="2 3">KSX58</strain>
    </source>
</reference>
<dbReference type="EMBL" id="JBJJXI010000018">
    <property type="protein sequence ID" value="KAL3406564.1"/>
    <property type="molecule type" value="Genomic_DNA"/>
</dbReference>
<organism evidence="2 3">
    <name type="scientific">Trichogramma kaykai</name>
    <dbReference type="NCBI Taxonomy" id="54128"/>
    <lineage>
        <taxon>Eukaryota</taxon>
        <taxon>Metazoa</taxon>
        <taxon>Ecdysozoa</taxon>
        <taxon>Arthropoda</taxon>
        <taxon>Hexapoda</taxon>
        <taxon>Insecta</taxon>
        <taxon>Pterygota</taxon>
        <taxon>Neoptera</taxon>
        <taxon>Endopterygota</taxon>
        <taxon>Hymenoptera</taxon>
        <taxon>Apocrita</taxon>
        <taxon>Proctotrupomorpha</taxon>
        <taxon>Chalcidoidea</taxon>
        <taxon>Trichogrammatidae</taxon>
        <taxon>Trichogramma</taxon>
    </lineage>
</organism>
<feature type="compositionally biased region" description="Basic and acidic residues" evidence="1">
    <location>
        <begin position="13"/>
        <end position="29"/>
    </location>
</feature>
<dbReference type="AlphaFoldDB" id="A0ABD2XNZ2"/>
<accession>A0ABD2XNZ2</accession>
<feature type="compositionally biased region" description="Pro residues" evidence="1">
    <location>
        <begin position="1"/>
        <end position="12"/>
    </location>
</feature>
<evidence type="ECO:0000256" key="1">
    <source>
        <dbReference type="SAM" id="MobiDB-lite"/>
    </source>
</evidence>
<gene>
    <name evidence="2" type="ORF">TKK_000731</name>
</gene>
<keyword evidence="3" id="KW-1185">Reference proteome</keyword>
<proteinExistence type="predicted"/>
<dbReference type="Proteomes" id="UP001627154">
    <property type="component" value="Unassembled WGS sequence"/>
</dbReference>
<sequence length="215" mass="25070">MENKDPPSPPPAGERRDDSNYDEYVKNEGSLRKDVKLEYDTSQYENTIPAEREKDNFPILQNSSNDEIIPEFEGHDVKPTIDFLRTRIPEFTYGNGFIKIKNEESDNNDVGKEAVNNIKSDFHDNNEEQTIEKFTLIPLQFNRTKESDVSSENFKKKTSIQTDITIHHQHAKSFIFEIGREKLKSASNRSNDSPAVYRYEKDLQMFFALRVKNIR</sequence>
<evidence type="ECO:0000313" key="3">
    <source>
        <dbReference type="Proteomes" id="UP001627154"/>
    </source>
</evidence>